<dbReference type="InterPro" id="IPR019289">
    <property type="entry name" value="Phage_tail_E/E"/>
</dbReference>
<protein>
    <submittedName>
        <fullName evidence="1">Phage tail assembly protein</fullName>
    </submittedName>
</protein>
<keyword evidence="2" id="KW-1185">Reference proteome</keyword>
<proteinExistence type="predicted"/>
<dbReference type="Proteomes" id="UP001595967">
    <property type="component" value="Unassembled WGS sequence"/>
</dbReference>
<evidence type="ECO:0000313" key="1">
    <source>
        <dbReference type="EMBL" id="MFC4623082.1"/>
    </source>
</evidence>
<evidence type="ECO:0000313" key="2">
    <source>
        <dbReference type="Proteomes" id="UP001595967"/>
    </source>
</evidence>
<organism evidence="1 2">
    <name type="scientific">Comamonas nitrativorans</name>
    <dbReference type="NCBI Taxonomy" id="108437"/>
    <lineage>
        <taxon>Bacteria</taxon>
        <taxon>Pseudomonadati</taxon>
        <taxon>Pseudomonadota</taxon>
        <taxon>Betaproteobacteria</taxon>
        <taxon>Burkholderiales</taxon>
        <taxon>Comamonadaceae</taxon>
        <taxon>Comamonas</taxon>
    </lineage>
</organism>
<dbReference type="EMBL" id="JBHSEW010000011">
    <property type="protein sequence ID" value="MFC4623082.1"/>
    <property type="molecule type" value="Genomic_DNA"/>
</dbReference>
<accession>A0ABV9H0G0</accession>
<name>A0ABV9H0G0_9BURK</name>
<gene>
    <name evidence="1" type="ORF">ACFO3A_12765</name>
</gene>
<sequence>MPGTEKPIPTAAKNDNIKVITLDTPFQRGEKMVEHITVRRPNVGALRGTSLSSLLMLDVDAIQKVLPRCTEPPLIKSELDQLDPADLVQLGTAVTGFLLTKEKREQLPDA</sequence>
<comment type="caution">
    <text evidence="1">The sequence shown here is derived from an EMBL/GenBank/DDBJ whole genome shotgun (WGS) entry which is preliminary data.</text>
</comment>
<dbReference type="RefSeq" id="WP_377726971.1">
    <property type="nucleotide sequence ID" value="NZ_JBHSEW010000011.1"/>
</dbReference>
<reference evidence="2" key="1">
    <citation type="journal article" date="2019" name="Int. J. Syst. Evol. Microbiol.">
        <title>The Global Catalogue of Microorganisms (GCM) 10K type strain sequencing project: providing services to taxonomists for standard genome sequencing and annotation.</title>
        <authorList>
            <consortium name="The Broad Institute Genomics Platform"/>
            <consortium name="The Broad Institute Genome Sequencing Center for Infectious Disease"/>
            <person name="Wu L."/>
            <person name="Ma J."/>
        </authorList>
    </citation>
    <scope>NUCLEOTIDE SEQUENCE [LARGE SCALE GENOMIC DNA]</scope>
    <source>
        <strain evidence="2">JCM 11650</strain>
    </source>
</reference>
<dbReference type="Pfam" id="PF10109">
    <property type="entry name" value="Phage_TAC_7"/>
    <property type="match status" value="1"/>
</dbReference>